<dbReference type="Proteomes" id="UP000011728">
    <property type="component" value="Chromosome"/>
</dbReference>
<dbReference type="AlphaFoldDB" id="M1MQE6"/>
<dbReference type="HOGENOM" id="CLU_3388829_0_0_9"/>
<name>M1MQE6_9CLOT</name>
<accession>M1MQE6</accession>
<reference evidence="1 2" key="1">
    <citation type="submission" date="2013-02" db="EMBL/GenBank/DDBJ databases">
        <title>Genome sequence of Clostridium saccharoperbutylacetonicum N1-4(HMT).</title>
        <authorList>
            <person name="Poehlein A."/>
            <person name="Daniel R."/>
        </authorList>
    </citation>
    <scope>NUCLEOTIDE SEQUENCE [LARGE SCALE GENOMIC DNA]</scope>
    <source>
        <strain evidence="2">N1-4(HMT)</strain>
    </source>
</reference>
<dbReference type="EMBL" id="CP004121">
    <property type="protein sequence ID" value="AGF56966.1"/>
    <property type="molecule type" value="Genomic_DNA"/>
</dbReference>
<keyword evidence="2" id="KW-1185">Reference proteome</keyword>
<organism evidence="1 2">
    <name type="scientific">Clostridium saccharoperbutylacetonicum N1-4(HMT)</name>
    <dbReference type="NCBI Taxonomy" id="931276"/>
    <lineage>
        <taxon>Bacteria</taxon>
        <taxon>Bacillati</taxon>
        <taxon>Bacillota</taxon>
        <taxon>Clostridia</taxon>
        <taxon>Eubacteriales</taxon>
        <taxon>Clostridiaceae</taxon>
        <taxon>Clostridium</taxon>
    </lineage>
</organism>
<sequence>MIYIWKVALENLIEIILRVELNGMSTVIKTMI</sequence>
<evidence type="ECO:0000313" key="2">
    <source>
        <dbReference type="Proteomes" id="UP000011728"/>
    </source>
</evidence>
<evidence type="ECO:0000313" key="1">
    <source>
        <dbReference type="EMBL" id="AGF56966.1"/>
    </source>
</evidence>
<gene>
    <name evidence="1" type="ORF">Cspa_c32050</name>
</gene>
<dbReference type="KEGG" id="csr:Cspa_c32050"/>
<proteinExistence type="predicted"/>
<dbReference type="STRING" id="36745.CLSAP_30120"/>
<protein>
    <submittedName>
        <fullName evidence="1">Uncharacterized protein</fullName>
    </submittedName>
</protein>